<dbReference type="Proteomes" id="UP001057402">
    <property type="component" value="Chromosome 7"/>
</dbReference>
<gene>
    <name evidence="1" type="ORF">MLD38_026669</name>
</gene>
<protein>
    <submittedName>
        <fullName evidence="1">Uncharacterized protein</fullName>
    </submittedName>
</protein>
<sequence length="148" mass="17165">MGSSSMIKLLFTLAIVVLTSFLPRNPVAVPIKRSDPDRTYVYIYNELDLGPTLTVHCWSKDDDLGEQDLPPKFSWEFSFGLDFLGRTRFVCTFKWDDEVHKFPIYVQSRDDYDCLKCNWTISQAGPCRWKSASESVCYHWEDGAKTFN</sequence>
<name>A0ACB9P5P3_9MYRT</name>
<comment type="caution">
    <text evidence="1">The sequence shown here is derived from an EMBL/GenBank/DDBJ whole genome shotgun (WGS) entry which is preliminary data.</text>
</comment>
<keyword evidence="2" id="KW-1185">Reference proteome</keyword>
<accession>A0ACB9P5P3</accession>
<organism evidence="1 2">
    <name type="scientific">Melastoma candidum</name>
    <dbReference type="NCBI Taxonomy" id="119954"/>
    <lineage>
        <taxon>Eukaryota</taxon>
        <taxon>Viridiplantae</taxon>
        <taxon>Streptophyta</taxon>
        <taxon>Embryophyta</taxon>
        <taxon>Tracheophyta</taxon>
        <taxon>Spermatophyta</taxon>
        <taxon>Magnoliopsida</taxon>
        <taxon>eudicotyledons</taxon>
        <taxon>Gunneridae</taxon>
        <taxon>Pentapetalae</taxon>
        <taxon>rosids</taxon>
        <taxon>malvids</taxon>
        <taxon>Myrtales</taxon>
        <taxon>Melastomataceae</taxon>
        <taxon>Melastomatoideae</taxon>
        <taxon>Melastomateae</taxon>
        <taxon>Melastoma</taxon>
    </lineage>
</organism>
<proteinExistence type="predicted"/>
<evidence type="ECO:0000313" key="1">
    <source>
        <dbReference type="EMBL" id="KAI4342005.1"/>
    </source>
</evidence>
<evidence type="ECO:0000313" key="2">
    <source>
        <dbReference type="Proteomes" id="UP001057402"/>
    </source>
</evidence>
<dbReference type="EMBL" id="CM042886">
    <property type="protein sequence ID" value="KAI4342005.1"/>
    <property type="molecule type" value="Genomic_DNA"/>
</dbReference>
<reference evidence="2" key="1">
    <citation type="journal article" date="2023" name="Front. Plant Sci.">
        <title>Chromosomal-level genome assembly of Melastoma candidum provides insights into trichome evolution.</title>
        <authorList>
            <person name="Zhong Y."/>
            <person name="Wu W."/>
            <person name="Sun C."/>
            <person name="Zou P."/>
            <person name="Liu Y."/>
            <person name="Dai S."/>
            <person name="Zhou R."/>
        </authorList>
    </citation>
    <scope>NUCLEOTIDE SEQUENCE [LARGE SCALE GENOMIC DNA]</scope>
</reference>